<proteinExistence type="predicted"/>
<reference evidence="1" key="1">
    <citation type="submission" date="2018-05" db="EMBL/GenBank/DDBJ databases">
        <authorList>
            <person name="Lanie J.A."/>
            <person name="Ng W.-L."/>
            <person name="Kazmierczak K.M."/>
            <person name="Andrzejewski T.M."/>
            <person name="Davidsen T.M."/>
            <person name="Wayne K.J."/>
            <person name="Tettelin H."/>
            <person name="Glass J.I."/>
            <person name="Rusch D."/>
            <person name="Podicherti R."/>
            <person name="Tsui H.-C.T."/>
            <person name="Winkler M.E."/>
        </authorList>
    </citation>
    <scope>NUCLEOTIDE SEQUENCE</scope>
</reference>
<accession>A0A382KHA8</accession>
<evidence type="ECO:0008006" key="2">
    <source>
        <dbReference type="Google" id="ProtNLM"/>
    </source>
</evidence>
<feature type="non-terminal residue" evidence="1">
    <location>
        <position position="184"/>
    </location>
</feature>
<sequence>MIPVTGNNVDLSLLHPRFVKRLEAFFADPQIVGRVKVSSACRTYAKQAYFYKKYKAGTGNLAANPDRRFGPGGWWRGSWHMTQDDGFCYAVDLHMVSNKIAKWEVNNIATRYGVVPTIKAREWWHHQPRDAEGWFDAPAIKESKDDKVEIKPDFLGILAYIADCASQVAAEPLSRKRKSRGPIV</sequence>
<dbReference type="SUPFAM" id="SSF55166">
    <property type="entry name" value="Hedgehog/DD-peptidase"/>
    <property type="match status" value="1"/>
</dbReference>
<evidence type="ECO:0000313" key="1">
    <source>
        <dbReference type="EMBL" id="SVC23466.1"/>
    </source>
</evidence>
<protein>
    <recommendedName>
        <fullName evidence="2">Peptidase M15B domain-containing protein</fullName>
    </recommendedName>
</protein>
<dbReference type="EMBL" id="UINC01080486">
    <property type="protein sequence ID" value="SVC23466.1"/>
    <property type="molecule type" value="Genomic_DNA"/>
</dbReference>
<gene>
    <name evidence="1" type="ORF">METZ01_LOCUS276320</name>
</gene>
<organism evidence="1">
    <name type="scientific">marine metagenome</name>
    <dbReference type="NCBI Taxonomy" id="408172"/>
    <lineage>
        <taxon>unclassified sequences</taxon>
        <taxon>metagenomes</taxon>
        <taxon>ecological metagenomes</taxon>
    </lineage>
</organism>
<dbReference type="AlphaFoldDB" id="A0A382KHA8"/>
<name>A0A382KHA8_9ZZZZ</name>
<dbReference type="InterPro" id="IPR009045">
    <property type="entry name" value="Zn_M74/Hedgehog-like"/>
</dbReference>